<dbReference type="PANTHER" id="PTHR43775:SF37">
    <property type="entry name" value="SI:DKEY-61P9.11"/>
    <property type="match status" value="1"/>
</dbReference>
<dbReference type="InterPro" id="IPR016036">
    <property type="entry name" value="Malonyl_transacylase_ACP-bd"/>
</dbReference>
<dbReference type="InterPro" id="IPR001227">
    <property type="entry name" value="Ac_transferase_dom_sf"/>
</dbReference>
<dbReference type="PROSITE" id="PS50075">
    <property type="entry name" value="CARRIER"/>
    <property type="match status" value="1"/>
</dbReference>
<dbReference type="PANTHER" id="PTHR43775">
    <property type="entry name" value="FATTY ACID SYNTHASE"/>
    <property type="match status" value="1"/>
</dbReference>
<dbReference type="Pfam" id="PF02801">
    <property type="entry name" value="Ketoacyl-synt_C"/>
    <property type="match status" value="1"/>
</dbReference>
<keyword evidence="1" id="KW-0596">Phosphopantetheine</keyword>
<name>A0A2G6MQX2_9BACT</name>
<dbReference type="InterPro" id="IPR013785">
    <property type="entry name" value="Aldolase_TIM"/>
</dbReference>
<dbReference type="InterPro" id="IPR020841">
    <property type="entry name" value="PKS_Beta-ketoAc_synthase_dom"/>
</dbReference>
<dbReference type="Gene3D" id="3.20.20.70">
    <property type="entry name" value="Aldolase class I"/>
    <property type="match status" value="2"/>
</dbReference>
<reference evidence="6 7" key="1">
    <citation type="submission" date="2017-10" db="EMBL/GenBank/DDBJ databases">
        <title>Novel microbial diversity and functional potential in the marine mammal oral microbiome.</title>
        <authorList>
            <person name="Dudek N.K."/>
            <person name="Sun C.L."/>
            <person name="Burstein D."/>
            <person name="Kantor R.S."/>
            <person name="Aliaga Goltsman D.S."/>
            <person name="Bik E.M."/>
            <person name="Thomas B.C."/>
            <person name="Banfield J.F."/>
            <person name="Relman D.A."/>
        </authorList>
    </citation>
    <scope>NUCLEOTIDE SEQUENCE [LARGE SCALE GENOMIC DNA]</scope>
    <source>
        <strain evidence="6">DOLJORAL78_47_202</strain>
    </source>
</reference>
<dbReference type="InterPro" id="IPR009081">
    <property type="entry name" value="PP-bd_ACP"/>
</dbReference>
<keyword evidence="3" id="KW-0808">Transferase</keyword>
<keyword evidence="2" id="KW-0597">Phosphoprotein</keyword>
<feature type="domain" description="Ketosynthase family 3 (KS3)" evidence="5">
    <location>
        <begin position="2055"/>
        <end position="2560"/>
    </location>
</feature>
<dbReference type="SUPFAM" id="SSF47336">
    <property type="entry name" value="ACP-like"/>
    <property type="match status" value="1"/>
</dbReference>
<feature type="domain" description="Carrier" evidence="4">
    <location>
        <begin position="2641"/>
        <end position="2720"/>
    </location>
</feature>
<feature type="domain" description="Ketosynthase family 3 (KS3)" evidence="5">
    <location>
        <begin position="1177"/>
        <end position="1623"/>
    </location>
</feature>
<dbReference type="Gene3D" id="3.40.366.10">
    <property type="entry name" value="Malonyl-Coenzyme A Acyl Carrier Protein, domain 2"/>
    <property type="match status" value="1"/>
</dbReference>
<dbReference type="InterPro" id="IPR036736">
    <property type="entry name" value="ACP-like_sf"/>
</dbReference>
<dbReference type="SMART" id="SM00827">
    <property type="entry name" value="PKS_AT"/>
    <property type="match status" value="1"/>
</dbReference>
<dbReference type="Gene3D" id="3.30.70.250">
    <property type="entry name" value="Malonyl-CoA ACP transacylase, ACP-binding"/>
    <property type="match status" value="1"/>
</dbReference>
<dbReference type="SUPFAM" id="SSF53901">
    <property type="entry name" value="Thiolase-like"/>
    <property type="match status" value="4"/>
</dbReference>
<dbReference type="Pfam" id="PF00550">
    <property type="entry name" value="PP-binding"/>
    <property type="match status" value="1"/>
</dbReference>
<proteinExistence type="predicted"/>
<dbReference type="PROSITE" id="PS00606">
    <property type="entry name" value="KS3_1"/>
    <property type="match status" value="2"/>
</dbReference>
<dbReference type="EMBL" id="PDTI01000041">
    <property type="protein sequence ID" value="PIE62487.1"/>
    <property type="molecule type" value="Genomic_DNA"/>
</dbReference>
<dbReference type="GO" id="GO:0006633">
    <property type="term" value="P:fatty acid biosynthetic process"/>
    <property type="evidence" value="ECO:0007669"/>
    <property type="project" value="InterPro"/>
</dbReference>
<dbReference type="PROSITE" id="PS52004">
    <property type="entry name" value="KS3_2"/>
    <property type="match status" value="3"/>
</dbReference>
<sequence length="2736" mass="297881">MLNRILTTRLPLLAYHPPKTYDLDFFKTIWQAGAMPVLDTEFMGTSEICDLLQQLKNQNLRHGIRICAEDETIWNYFEQHPADLPECVIVACHTPESLIKRQGINADILMMEIYEPGLETMLKGINPHGIILKGREAGGRASSASSFMLSQYYEQKSDIPYFVHGGVGFHTAPGLFAAGAAGLVLDAQLYLAEDSPVSGAFKEALGKMEETDTVILDGSGNIQHRVFAKPGTKIVQDLIKEISIKKAEGQHLDFIEAAIKQHMVSLGQDHDSPMQALFYLGQDAAFARHFAKHASGLTQMIQALFTAVGNALNAVEQFDPLTEHTSLAKEHGTRFPITQGPMANVSDNKEFAKAVYDNGGLPFFALGSLPVEIADGILPEKSDDLPAFGAGMIGIKAFNPTLDHHLNLIKTKQTPFALFAGGLPSQINELEAIGTRAYLHTPMPGVLKNAFEKGTRRFILEGNEAGGHIGSMTSLVLWELSIETILDLPQDQRPGVNVLFAGGIISAAGSHFVSAMTALLAKERVNIGIQLGTAYLFTKEIVDTGAITPIYQKVVQEHQCTTIIGSTVGLSCRTAGTAFADQMIKNEHRRLADDTMNLSSRKSAFEKDNLGSLLIGAKGKTPDFNHENNGQWIIYSDEDQLSNGNFMTGEGLLFFENQTTIAQIHDELFLKKDAMIARLNALEVLTSPEGEINDDIAVIGMGCVFPDAHDTDTFWQNILDKKYSIGQVPDSRWEKSLYYDSDPKAEGKSYTQVAGLVNDFQFDNERFGYTPAKASKLSRSQKMLLHAAYQAVENANLLADDNRIAEKAQNRTAVVVATCLGNEMASDLHFKYFFPEVKHYLRNTPEFNALSEQEQNKIIDQLRIKMSRGSVYEPVHGVTLNMESARIAHHLGIFGTNYVVDAACATSLCAIECGIHELLSGANDMVIAGGINTNMTPESFVGFCKMGTLSPTGSFPFDERADGFVLGEGAGVLILKRLKDAIREKDPILGVIKGIASASDGKGKGIAAPDKEGQILAFQRCHENIKSQFSPGMVQFIEAHGTGTTLGDAVEMDSLRQVYDRGTPIGVSSIKSQIGHLLGAAGMAGMIKTLLALNHKTLPSNGTFENVSSKIDMADSSLFVLKDAKPWDAPVNGPRMAAVSSYGFGGINYHAVVSEFNEADTTLSRKIFTDLDHDPNGDRIVFSGAGVVLPKAGNTDAFWDAMVSGQKAYQPMPFDRLANSCYAEEHEDSGFHLPMMNNGIVDNFLLDPKIFKIPPSAMAYMDRAQLFGLDAAGQALDQAGLRDKLTPGNKIGVILGTISGTRNVEFIIGTRISLLQRIIQSIDDVDENALSAIAGHVGDALAKKYPPMNGDSIPGMLSNIVSARISKHYNAQGTNFVMDASCASATMALNMAVKNLRAGYLDAVVTGGVDTNLYPGVLLAFKRLGILAENEPCLFDNNANGYVMGEGAACLVVTTYKYAKQNNMPILGELKCMNLAASAPEHLLSPSENKYEKVISKDSGAFKTRKSDLAYLDVFGVSHPFLDLVEKQAIEKSLSHPLAYGNIKTEFGYFKAANPAVVMTRLLMMSDKGVLLPTHGFRPQSTLIEKDSLLHPVKEITPLADNALLGADVNGIGGNHAHVIIGRLPRFLRSQDARVPGDLPAVIPGNWPDEVKSAAVTALLSGQGAQSAGMLKTLYESVPEIKTLMDQGEAIFKARRGTSLLEIMEAGGAPLNQTENTQPAIFLSTAAIYHALGLKGFEPDFYIGHSVGEYSALYCAGLVDFKTAMNLVISRSDFMARAASENPGGIMVVFDGEDAAQQMIDKSGIKDIWLVNKNSEKQTAIAGTTKGIDQFCAYLKDKDIYHKKLALSAPFHTPLLESAAANMAKTLESVEFNLENAHKIISNLTAKPYPADAQMIRTHLARQIVSPVEFVESVKGVHEKGSQRFIEIGPGRLLCNLLKNISIDNPESMPTADAKKGEHESFNLAAAQFITPQAKDIVPAKQPAPREVMTVAPQSLKNKGLEKTDVPKEVVHNDVDFNTFLAQNQTLVQEALQREYQVFQQKNALAAVENLGLYTGSVCIAGVSVGLPGKGHQVFNEKNFDRILAGNNFIEPLTEEEKNKILDMNITRVFKEPSGNARFVDIEHTSDVIQLAGKLGYFDLSSEYGISRKFDLVDELAMAAGLEALKDAHIPLVQSYKKTSTGSLIPDAFVLPKEMQDTTGVIMTGVFPGFETLLYHLNAYYYNKFYVKPYDELENIYYHLMEHLKDREIKESITDWFFTIRERRKVYGQYKFERNILFDIVSLGCAHFAQLVRAKGPNMHLTGACASTTQAIGVAQDWIRTGRCDRVIVIGGEAATTEAQMAWVGSGFLAMGAATSKEVVSDAAKPFDEDRSGTILGSGAVGLVVERQDTLKRRGLNGQARIMGSYIGNSAFHPSRIDVDHLASELNNFMHQVERQNAISREEIANELVFMSHETFTPARGGSASAEVKALKSAFPDNYKQITITNTKGYTGHTLGAGIEDAILVKGLQKNTFPPVANLDHVPAEFSDLNFTQSGHDTYRFGLHFSAGFGSHFAFLMVDRVQEADVENNPDYHDWLARISGNPEPILGITNKTLCVFPRDDQDTMVQEAVTEKGPKTAGHDTPKPAVSAGVEQPVKSADNAGTTDVLGQITDLIASQTGYTHDMLEPDLDLEADLGIDTVKQVETFGKITNSFGLTVPEDISLSELNTIRKISEYISSHLPPQGTPAQPESGPSAP</sequence>
<gene>
    <name evidence="6" type="ORF">CSA25_05010</name>
</gene>
<dbReference type="SUPFAM" id="SSF55048">
    <property type="entry name" value="Probable ACP-binding domain of malonyl-CoA ACP transacylase"/>
    <property type="match status" value="1"/>
</dbReference>
<dbReference type="Gene3D" id="1.10.1200.10">
    <property type="entry name" value="ACP-like"/>
    <property type="match status" value="1"/>
</dbReference>
<comment type="caution">
    <text evidence="6">The sequence shown here is derived from an EMBL/GenBank/DDBJ whole genome shotgun (WGS) entry which is preliminary data.</text>
</comment>
<evidence type="ECO:0000256" key="1">
    <source>
        <dbReference type="ARBA" id="ARBA00022450"/>
    </source>
</evidence>
<accession>A0A2G6MQX2</accession>
<dbReference type="InterPro" id="IPR014043">
    <property type="entry name" value="Acyl_transferase_dom"/>
</dbReference>
<feature type="domain" description="Ketosynthase family 3 (KS3)" evidence="5">
    <location>
        <begin position="693"/>
        <end position="1155"/>
    </location>
</feature>
<dbReference type="InterPro" id="IPR014031">
    <property type="entry name" value="Ketoacyl_synth_C"/>
</dbReference>
<evidence type="ECO:0000313" key="6">
    <source>
        <dbReference type="EMBL" id="PIE62487.1"/>
    </source>
</evidence>
<dbReference type="InterPro" id="IPR014030">
    <property type="entry name" value="Ketoacyl_synth_N"/>
</dbReference>
<dbReference type="InterPro" id="IPR016039">
    <property type="entry name" value="Thiolase-like"/>
</dbReference>
<dbReference type="Gene3D" id="3.40.47.10">
    <property type="match status" value="3"/>
</dbReference>
<evidence type="ECO:0000259" key="5">
    <source>
        <dbReference type="PROSITE" id="PS52004"/>
    </source>
</evidence>
<dbReference type="InterPro" id="IPR018201">
    <property type="entry name" value="Ketoacyl_synth_AS"/>
</dbReference>
<dbReference type="SUPFAM" id="SSF51412">
    <property type="entry name" value="Inosine monophosphate dehydrogenase (IMPDH)"/>
    <property type="match status" value="2"/>
</dbReference>
<evidence type="ECO:0000256" key="2">
    <source>
        <dbReference type="ARBA" id="ARBA00022553"/>
    </source>
</evidence>
<protein>
    <submittedName>
        <fullName evidence="6">Beta-ketoacyl synthase</fullName>
    </submittedName>
</protein>
<dbReference type="SUPFAM" id="SSF52151">
    <property type="entry name" value="FabD/lysophospholipase-like"/>
    <property type="match status" value="1"/>
</dbReference>
<dbReference type="SMART" id="SM00825">
    <property type="entry name" value="PKS_KS"/>
    <property type="match status" value="1"/>
</dbReference>
<dbReference type="Pfam" id="PF00698">
    <property type="entry name" value="Acyl_transf_1"/>
    <property type="match status" value="1"/>
</dbReference>
<dbReference type="Proteomes" id="UP000231203">
    <property type="component" value="Unassembled WGS sequence"/>
</dbReference>
<dbReference type="Pfam" id="PF00109">
    <property type="entry name" value="ketoacyl-synt"/>
    <property type="match status" value="3"/>
</dbReference>
<evidence type="ECO:0000256" key="3">
    <source>
        <dbReference type="ARBA" id="ARBA00022679"/>
    </source>
</evidence>
<organism evidence="6 7">
    <name type="scientific">Desulfobacter postgatei</name>
    <dbReference type="NCBI Taxonomy" id="2293"/>
    <lineage>
        <taxon>Bacteria</taxon>
        <taxon>Pseudomonadati</taxon>
        <taxon>Thermodesulfobacteriota</taxon>
        <taxon>Desulfobacteria</taxon>
        <taxon>Desulfobacterales</taxon>
        <taxon>Desulfobacteraceae</taxon>
        <taxon>Desulfobacter</taxon>
    </lineage>
</organism>
<evidence type="ECO:0000259" key="4">
    <source>
        <dbReference type="PROSITE" id="PS50075"/>
    </source>
</evidence>
<dbReference type="GO" id="GO:0005737">
    <property type="term" value="C:cytoplasm"/>
    <property type="evidence" value="ECO:0007669"/>
    <property type="project" value="TreeGrafter"/>
</dbReference>
<feature type="non-terminal residue" evidence="6">
    <location>
        <position position="2736"/>
    </location>
</feature>
<evidence type="ECO:0000313" key="7">
    <source>
        <dbReference type="Proteomes" id="UP000231203"/>
    </source>
</evidence>
<dbReference type="GO" id="GO:0005886">
    <property type="term" value="C:plasma membrane"/>
    <property type="evidence" value="ECO:0007669"/>
    <property type="project" value="TreeGrafter"/>
</dbReference>
<dbReference type="InterPro" id="IPR016035">
    <property type="entry name" value="Acyl_Trfase/lysoPLipase"/>
</dbReference>
<dbReference type="CDD" id="cd00833">
    <property type="entry name" value="PKS"/>
    <property type="match status" value="1"/>
</dbReference>
<dbReference type="GO" id="GO:0004312">
    <property type="term" value="F:fatty acid synthase activity"/>
    <property type="evidence" value="ECO:0007669"/>
    <property type="project" value="TreeGrafter"/>
</dbReference>
<dbReference type="Pfam" id="PF03060">
    <property type="entry name" value="NMO"/>
    <property type="match status" value="1"/>
</dbReference>
<dbReference type="GO" id="GO:0071770">
    <property type="term" value="P:DIM/DIP cell wall layer assembly"/>
    <property type="evidence" value="ECO:0007669"/>
    <property type="project" value="TreeGrafter"/>
</dbReference>
<dbReference type="InterPro" id="IPR050091">
    <property type="entry name" value="PKS_NRPS_Biosynth_Enz"/>
</dbReference>
<dbReference type="GO" id="GO:0004315">
    <property type="term" value="F:3-oxoacyl-[acyl-carrier-protein] synthase activity"/>
    <property type="evidence" value="ECO:0007669"/>
    <property type="project" value="InterPro"/>
</dbReference>